<reference evidence="1 2" key="1">
    <citation type="submission" date="2019-06" db="EMBL/GenBank/DDBJ databases">
        <title>A complete genome sequence for Luteibacter pinisoli MAH-14.</title>
        <authorList>
            <person name="Baltrus D.A."/>
        </authorList>
    </citation>
    <scope>NUCLEOTIDE SEQUENCE [LARGE SCALE GENOMIC DNA]</scope>
    <source>
        <strain evidence="1 2">MAH-14</strain>
    </source>
</reference>
<sequence length="79" mass="9067">MDNPDPVIGDPRLRAPVVNTHIFVAAPADLTRVNVCLRSDIRYWTRVLGVSEEALRKATMNVGDLSWNVRAELRRNRRR</sequence>
<dbReference type="Pfam" id="PF12244">
    <property type="entry name" value="DUF3606"/>
    <property type="match status" value="1"/>
</dbReference>
<organism evidence="1 2">
    <name type="scientific">Luteibacter pinisoli</name>
    <dbReference type="NCBI Taxonomy" id="2589080"/>
    <lineage>
        <taxon>Bacteria</taxon>
        <taxon>Pseudomonadati</taxon>
        <taxon>Pseudomonadota</taxon>
        <taxon>Gammaproteobacteria</taxon>
        <taxon>Lysobacterales</taxon>
        <taxon>Rhodanobacteraceae</taxon>
        <taxon>Luteibacter</taxon>
    </lineage>
</organism>
<name>A0A4Y5YY59_9GAMM</name>
<protein>
    <submittedName>
        <fullName evidence="1">DUF3606 domain-containing protein</fullName>
    </submittedName>
</protein>
<evidence type="ECO:0000313" key="2">
    <source>
        <dbReference type="Proteomes" id="UP000316093"/>
    </source>
</evidence>
<dbReference type="Proteomes" id="UP000316093">
    <property type="component" value="Chromosome"/>
</dbReference>
<dbReference type="EMBL" id="CP041046">
    <property type="protein sequence ID" value="QDE37922.1"/>
    <property type="molecule type" value="Genomic_DNA"/>
</dbReference>
<accession>A0A4Y5YY59</accession>
<dbReference type="OrthoDB" id="7030114at2"/>
<dbReference type="InterPro" id="IPR022037">
    <property type="entry name" value="DUF3606"/>
</dbReference>
<dbReference type="AlphaFoldDB" id="A0A4Y5YY59"/>
<keyword evidence="2" id="KW-1185">Reference proteome</keyword>
<gene>
    <name evidence="1" type="ORF">FIV34_01255</name>
</gene>
<dbReference type="KEGG" id="lpy:FIV34_01255"/>
<evidence type="ECO:0000313" key="1">
    <source>
        <dbReference type="EMBL" id="QDE37922.1"/>
    </source>
</evidence>
<proteinExistence type="predicted"/>